<protein>
    <submittedName>
        <fullName evidence="1">Uncharacterized protein</fullName>
    </submittedName>
</protein>
<dbReference type="Proteomes" id="UP001199525">
    <property type="component" value="Unassembled WGS sequence"/>
</dbReference>
<organism evidence="1 2">
    <name type="scientific">Nostoc favosum CHAB5714</name>
    <dbReference type="NCBI Taxonomy" id="2780399"/>
    <lineage>
        <taxon>Bacteria</taxon>
        <taxon>Bacillati</taxon>
        <taxon>Cyanobacteriota</taxon>
        <taxon>Cyanophyceae</taxon>
        <taxon>Nostocales</taxon>
        <taxon>Nostocaceae</taxon>
        <taxon>Nostoc</taxon>
        <taxon>Nostoc favosum</taxon>
    </lineage>
</organism>
<proteinExistence type="predicted"/>
<evidence type="ECO:0000313" key="2">
    <source>
        <dbReference type="Proteomes" id="UP001199525"/>
    </source>
</evidence>
<evidence type="ECO:0000313" key="1">
    <source>
        <dbReference type="EMBL" id="MCC5604154.1"/>
    </source>
</evidence>
<gene>
    <name evidence="1" type="ORF">LC586_34560</name>
</gene>
<comment type="caution">
    <text evidence="1">The sequence shown here is derived from an EMBL/GenBank/DDBJ whole genome shotgun (WGS) entry which is preliminary data.</text>
</comment>
<dbReference type="EMBL" id="JAIVFQ010000111">
    <property type="protein sequence ID" value="MCC5604154.1"/>
    <property type="molecule type" value="Genomic_DNA"/>
</dbReference>
<accession>A0ABS8IJY8</accession>
<name>A0ABS8IJY8_9NOSO</name>
<sequence>MSRGPGKIERAVEKVFLENPDSSFTVEDLADRVFFGANRIEKKHRVSLIRATRKVCARLDWDYFLAGSRGGTIVYFNPYDVISYGSAQIKSGDCFNHYRSKDNRIPDHWRTTDDDVRKMLQPGGRKHDYVAEGGTWWKFVKMNVIVRDKDSSPEAKKIFEGHNRFRVRYGAKPWNLPEHFNEVTI</sequence>
<reference evidence="1 2" key="1">
    <citation type="journal article" date="2021" name="Microorganisms">
        <title>Genome Evolution of Filamentous Cyanobacterium Nostoc Species: From Facultative Symbiosis to Free Living.</title>
        <authorList>
            <person name="Huo D."/>
            <person name="Li H."/>
            <person name="Cai F."/>
            <person name="Guo X."/>
            <person name="Qiao Z."/>
            <person name="Wang W."/>
            <person name="Yu G."/>
            <person name="Li R."/>
        </authorList>
    </citation>
    <scope>NUCLEOTIDE SEQUENCE [LARGE SCALE GENOMIC DNA]</scope>
    <source>
        <strain evidence="1 2">CHAB 5714</strain>
    </source>
</reference>
<keyword evidence="2" id="KW-1185">Reference proteome</keyword>